<feature type="domain" description="Cysteine-rich" evidence="1">
    <location>
        <begin position="125"/>
        <end position="209"/>
    </location>
</feature>
<evidence type="ECO:0000313" key="2">
    <source>
        <dbReference type="EMBL" id="CUT03687.1"/>
    </source>
</evidence>
<feature type="domain" description="Cysteine-rich" evidence="1">
    <location>
        <begin position="4"/>
        <end position="84"/>
    </location>
</feature>
<gene>
    <name evidence="2" type="ORF">JGI23_01533</name>
</gene>
<dbReference type="OrthoDB" id="9770306at2"/>
<protein>
    <submittedName>
        <fullName evidence="2">L-lactate dehydrogenase complex protein LldE</fullName>
    </submittedName>
</protein>
<dbReference type="Pfam" id="PF02754">
    <property type="entry name" value="CCG"/>
    <property type="match status" value="2"/>
</dbReference>
<name>A0A0P1NXP3_9BACT</name>
<accession>A0A0P1NXP3</accession>
<dbReference type="PANTHER" id="PTHR30296">
    <property type="entry name" value="UNCHARACTERIZED PROTEIN YKGE"/>
    <property type="match status" value="1"/>
</dbReference>
<dbReference type="RefSeq" id="WP_092350509.1">
    <property type="nucleotide sequence ID" value="NZ_CZVW01000017.1"/>
</dbReference>
<sequence>MKIGLFIPCYIDQIYPQVGVATVKILKKLGVKFDYPLNQTCCGQPAFNTGYWEEAKTIAENFKNIFSDFDYIVSPSGSCTSMVKNFYPEILQDSNDWENKTFELSDFLVNVLGVDSTGAEFPHTVAYHDSCHALRELGIKNEPRLLLRNVKKLKLVEIENSEDCCGFGGTFSVKFPEISTEMVKDKVKSIVNSGAEFVTSTDSSCLMHIFGYAKRKNFKVKIIHIAEILANF</sequence>
<dbReference type="GO" id="GO:0016491">
    <property type="term" value="F:oxidoreductase activity"/>
    <property type="evidence" value="ECO:0007669"/>
    <property type="project" value="UniProtKB-ARBA"/>
</dbReference>
<proteinExistence type="predicted"/>
<dbReference type="EMBL" id="CZVW01000017">
    <property type="protein sequence ID" value="CUT03687.1"/>
    <property type="molecule type" value="Genomic_DNA"/>
</dbReference>
<evidence type="ECO:0000313" key="3">
    <source>
        <dbReference type="Proteomes" id="UP000199197"/>
    </source>
</evidence>
<dbReference type="GO" id="GO:0005829">
    <property type="term" value="C:cytosol"/>
    <property type="evidence" value="ECO:0007669"/>
    <property type="project" value="TreeGrafter"/>
</dbReference>
<organism evidence="2 3">
    <name type="scientific">Candidatus Chryseopegocella kryptomonas</name>
    <dbReference type="NCBI Taxonomy" id="1633643"/>
    <lineage>
        <taxon>Bacteria</taxon>
        <taxon>Pseudomonadati</taxon>
        <taxon>Candidatus Kryptoniota</taxon>
        <taxon>Candidatus Chryseopegocella</taxon>
    </lineage>
</organism>
<dbReference type="Proteomes" id="UP000199197">
    <property type="component" value="Unassembled WGS sequence"/>
</dbReference>
<dbReference type="PANTHER" id="PTHR30296:SF0">
    <property type="entry name" value="LACTATE UTILIZATION PROTEIN A"/>
    <property type="match status" value="1"/>
</dbReference>
<dbReference type="AlphaFoldDB" id="A0A0P1NXP3"/>
<dbReference type="InterPro" id="IPR004017">
    <property type="entry name" value="Cys_rich_dom"/>
</dbReference>
<evidence type="ECO:0000259" key="1">
    <source>
        <dbReference type="Pfam" id="PF02754"/>
    </source>
</evidence>
<reference evidence="3" key="1">
    <citation type="submission" date="2015-11" db="EMBL/GenBank/DDBJ databases">
        <authorList>
            <person name="Varghese N."/>
        </authorList>
    </citation>
    <scope>NUCLEOTIDE SEQUENCE [LARGE SCALE GENOMIC DNA]</scope>
    <source>
        <strain evidence="3">JGI-23</strain>
    </source>
</reference>
<keyword evidence="3" id="KW-1185">Reference proteome</keyword>